<dbReference type="InterPro" id="IPR006768">
    <property type="entry name" value="Cwf19-like_C_dom-1"/>
</dbReference>
<sequence>MHRSYLMRRPNDEDDSYDYGEQDLVRAKPIDARFSRNLGPTFTGGKDFVRASEHSQKQFYGSQMVVGGESQKHNEEFGEGTSKEADGKSSRPMTHDERNKISASILKAELRGDSERVKKLKRKLEEGIVENEKGGNGKDEEGEGRERRREVLLLSMDKRSGVVMPAKGPQKNRNEPSEKRRIGTVDEEFGKHMELSQMVAEEKTTTAEQQIAMFNRSAKVCSDSKTDDDWVVDDNMMSHPKKRRHEEKEIVRKKRNMVEEHKLVEHTLDSCSKCINSKLFDKHSIVAYGLKTYLSVVNWDGLSPEHCYIAPMAHCASLVQMDEDVYEEMKLWMKGLVAMWREEKGEDGEEDGMDCVFVETAINIREQQHMSIECIPLPKELGELAPIYFKKAIMESEKEWSNNQKLIDLAKTSKANVRGTIPKGFPYFTVNFGLQPGFAHVVEDERKFPSNFAQEIIGGMLDLPHNHWRKPKKQSFDQIMERRNKLKEKWTKYDWTEIVRRELNGEGETD</sequence>
<dbReference type="InterPro" id="IPR006767">
    <property type="entry name" value="Cwf19-like_C_dom-2"/>
</dbReference>
<gene>
    <name evidence="5" type="ORF">niasHT_007370</name>
</gene>
<evidence type="ECO:0000259" key="3">
    <source>
        <dbReference type="Pfam" id="PF04676"/>
    </source>
</evidence>
<feature type="region of interest" description="Disordered" evidence="2">
    <location>
        <begin position="1"/>
        <end position="20"/>
    </location>
</feature>
<dbReference type="Proteomes" id="UP001620626">
    <property type="component" value="Unassembled WGS sequence"/>
</dbReference>
<dbReference type="EMBL" id="JBICBT010000362">
    <property type="protein sequence ID" value="KAL3116070.1"/>
    <property type="molecule type" value="Genomic_DNA"/>
</dbReference>
<feature type="region of interest" description="Disordered" evidence="2">
    <location>
        <begin position="59"/>
        <end position="99"/>
    </location>
</feature>
<dbReference type="InterPro" id="IPR040194">
    <property type="entry name" value="Cwf19-like"/>
</dbReference>
<feature type="domain" description="Cwf19-like C-terminal" evidence="4">
    <location>
        <begin position="259"/>
        <end position="390"/>
    </location>
</feature>
<dbReference type="Pfam" id="PF04676">
    <property type="entry name" value="CwfJ_C_2"/>
    <property type="match status" value="1"/>
</dbReference>
<dbReference type="PANTHER" id="PTHR12072:SF5">
    <property type="entry name" value="CWF19-LIKE PROTEIN 2"/>
    <property type="match status" value="1"/>
</dbReference>
<evidence type="ECO:0000256" key="1">
    <source>
        <dbReference type="ARBA" id="ARBA00006795"/>
    </source>
</evidence>
<dbReference type="Pfam" id="PF04677">
    <property type="entry name" value="CwfJ_C_1"/>
    <property type="match status" value="1"/>
</dbReference>
<dbReference type="SUPFAM" id="SSF54197">
    <property type="entry name" value="HIT-like"/>
    <property type="match status" value="1"/>
</dbReference>
<comment type="similarity">
    <text evidence="1">Belongs to the CWF19 family.</text>
</comment>
<evidence type="ECO:0000256" key="2">
    <source>
        <dbReference type="SAM" id="MobiDB-lite"/>
    </source>
</evidence>
<feature type="compositionally biased region" description="Basic and acidic residues" evidence="2">
    <location>
        <begin position="70"/>
        <end position="99"/>
    </location>
</feature>
<protein>
    <recommendedName>
        <fullName evidence="7">CWF19-like protein 2</fullName>
    </recommendedName>
</protein>
<organism evidence="5 6">
    <name type="scientific">Heterodera trifolii</name>
    <dbReference type="NCBI Taxonomy" id="157864"/>
    <lineage>
        <taxon>Eukaryota</taxon>
        <taxon>Metazoa</taxon>
        <taxon>Ecdysozoa</taxon>
        <taxon>Nematoda</taxon>
        <taxon>Chromadorea</taxon>
        <taxon>Rhabditida</taxon>
        <taxon>Tylenchina</taxon>
        <taxon>Tylenchomorpha</taxon>
        <taxon>Tylenchoidea</taxon>
        <taxon>Heteroderidae</taxon>
        <taxon>Heteroderinae</taxon>
        <taxon>Heterodera</taxon>
    </lineage>
</organism>
<proteinExistence type="inferred from homology"/>
<accession>A0ABD2LLG4</accession>
<feature type="domain" description="Cwf19-like protein C-terminal" evidence="3">
    <location>
        <begin position="399"/>
        <end position="496"/>
    </location>
</feature>
<keyword evidence="6" id="KW-1185">Reference proteome</keyword>
<dbReference type="Gene3D" id="3.30.428.10">
    <property type="entry name" value="HIT-like"/>
    <property type="match status" value="1"/>
</dbReference>
<reference evidence="5 6" key="1">
    <citation type="submission" date="2024-10" db="EMBL/GenBank/DDBJ databases">
        <authorList>
            <person name="Kim D."/>
        </authorList>
    </citation>
    <scope>NUCLEOTIDE SEQUENCE [LARGE SCALE GENOMIC DNA]</scope>
    <source>
        <strain evidence="5">BH-2024</strain>
    </source>
</reference>
<dbReference type="PANTHER" id="PTHR12072">
    <property type="entry name" value="CWF19, CELL CYCLE CONTROL PROTEIN"/>
    <property type="match status" value="1"/>
</dbReference>
<evidence type="ECO:0000313" key="6">
    <source>
        <dbReference type="Proteomes" id="UP001620626"/>
    </source>
</evidence>
<evidence type="ECO:0000259" key="4">
    <source>
        <dbReference type="Pfam" id="PF04677"/>
    </source>
</evidence>
<comment type="caution">
    <text evidence="5">The sequence shown here is derived from an EMBL/GenBank/DDBJ whole genome shotgun (WGS) entry which is preliminary data.</text>
</comment>
<dbReference type="InterPro" id="IPR036265">
    <property type="entry name" value="HIT-like_sf"/>
</dbReference>
<dbReference type="AlphaFoldDB" id="A0ABD2LLG4"/>
<evidence type="ECO:0000313" key="5">
    <source>
        <dbReference type="EMBL" id="KAL3116070.1"/>
    </source>
</evidence>
<evidence type="ECO:0008006" key="7">
    <source>
        <dbReference type="Google" id="ProtNLM"/>
    </source>
</evidence>
<name>A0ABD2LLG4_9BILA</name>